<comment type="caution">
    <text evidence="2">The sequence shown here is derived from an EMBL/GenBank/DDBJ whole genome shotgun (WGS) entry which is preliminary data.</text>
</comment>
<dbReference type="EMBL" id="JAPFFF010000005">
    <property type="protein sequence ID" value="KAK8888657.1"/>
    <property type="molecule type" value="Genomic_DNA"/>
</dbReference>
<name>A0ABR2KCN6_9EUKA</name>
<dbReference type="SUPFAM" id="SSF50729">
    <property type="entry name" value="PH domain-like"/>
    <property type="match status" value="1"/>
</dbReference>
<dbReference type="PROSITE" id="PS50003">
    <property type="entry name" value="PH_DOMAIN"/>
    <property type="match status" value="1"/>
</dbReference>
<dbReference type="PANTHER" id="PTHR12601:SF6">
    <property type="entry name" value="CLUSTERED MITOCHONDRIA PROTEIN HOMOLOG"/>
    <property type="match status" value="1"/>
</dbReference>
<sequence length="827" mass="95864">MHSKIFYGFKKLYVKPIFYFISMEGPLLKKGWFDKWKPRYIKCDDRFIKIFHSKDSPIAKTNLTLNGCVLKEIPSDQYHQKYVFSVKADDKKLTLAASSEEEMSKWVAYLKRFAKRPSALTTNIKRQSSISAASRKSIVTSIHSDKPALVFDTNQISSAYENEFVFSEICLQFLQLLQDHFDNSPNTPIPGIEIKKISSTERNKVKKNIKASIPILNNKVENIFIPLQCIVDDKNGKSYSAKVEFYLPKHRPLSKFSKSKIQLLSLSLGVSAEEIDKINFFEDNRGRLWVMDSSELANLINKDKTDENKIDQFSKQLDSGAFFVFDSPSLIMTFKTQQIPLSKLPYIYSKCQTNEMKEICMIEMIVRSCKQLFRESLSKDSATTFFNSVFGTSKQSKNMWENKISTAFQAKYQIPVKNNVSKTRLLYAFQYHFNIQFKNTKNYNFNSEKPFSSKDISQFNSTIHHNFMKLSNEIFNKHQDPVDLIRREFYRKAIKVLNERISLLQNLYNDTSELINNDIFLLMIAHLGNDDAAMAEICYTSISSNSNSVALPLASLFMISKAEDQAAFKKLVDDSLSRIRSYVGPNSFIEIEFLTRIAKYDKQNQFTSTSLQFAQQKFGENHPVTLFINDDLAVEEMKKNIPVIQDGYGKKSGQLANYYYRIAEKLIDTNQWREALSYALQSYKIRRLTKKERVVFESIQQVAFLYDELNDERNAITYYESLYSYLKQNDDTMMSQLIVLQNILRMYFREAKIDVNGENDPNWLHKIEAEGLKTNDFQLKSLVSEIESHNPLTFADEICKGKDDKLSYLLKFAQLNPESFCAQFGVH</sequence>
<dbReference type="PANTHER" id="PTHR12601">
    <property type="entry name" value="EUKARYOTIC TRANSLATION INITIATION FACTOR 3 SUBUNIT EIF-3"/>
    <property type="match status" value="1"/>
</dbReference>
<evidence type="ECO:0000313" key="2">
    <source>
        <dbReference type="EMBL" id="KAK8888657.1"/>
    </source>
</evidence>
<reference evidence="2 3" key="1">
    <citation type="submission" date="2024-04" db="EMBL/GenBank/DDBJ databases">
        <title>Tritrichomonas musculus Genome.</title>
        <authorList>
            <person name="Alves-Ferreira E."/>
            <person name="Grigg M."/>
            <person name="Lorenzi H."/>
            <person name="Galac M."/>
        </authorList>
    </citation>
    <scope>NUCLEOTIDE SEQUENCE [LARGE SCALE GENOMIC DNA]</scope>
    <source>
        <strain evidence="2 3">EAF2021</strain>
    </source>
</reference>
<dbReference type="InterPro" id="IPR011990">
    <property type="entry name" value="TPR-like_helical_dom_sf"/>
</dbReference>
<gene>
    <name evidence="2" type="ORF">M9Y10_033389</name>
</gene>
<keyword evidence="3" id="KW-1185">Reference proteome</keyword>
<organism evidence="2 3">
    <name type="scientific">Tritrichomonas musculus</name>
    <dbReference type="NCBI Taxonomy" id="1915356"/>
    <lineage>
        <taxon>Eukaryota</taxon>
        <taxon>Metamonada</taxon>
        <taxon>Parabasalia</taxon>
        <taxon>Tritrichomonadida</taxon>
        <taxon>Tritrichomonadidae</taxon>
        <taxon>Tritrichomonas</taxon>
    </lineage>
</organism>
<dbReference type="InterPro" id="IPR001849">
    <property type="entry name" value="PH_domain"/>
</dbReference>
<dbReference type="SUPFAM" id="SSF48452">
    <property type="entry name" value="TPR-like"/>
    <property type="match status" value="1"/>
</dbReference>
<evidence type="ECO:0000313" key="3">
    <source>
        <dbReference type="Proteomes" id="UP001470230"/>
    </source>
</evidence>
<feature type="domain" description="PH" evidence="1">
    <location>
        <begin position="20"/>
        <end position="115"/>
    </location>
</feature>
<accession>A0ABR2KCN6</accession>
<dbReference type="Pfam" id="PF00169">
    <property type="entry name" value="PH"/>
    <property type="match status" value="1"/>
</dbReference>
<dbReference type="Gene3D" id="2.30.29.30">
    <property type="entry name" value="Pleckstrin-homology domain (PH domain)/Phosphotyrosine-binding domain (PTB)"/>
    <property type="match status" value="1"/>
</dbReference>
<evidence type="ECO:0000259" key="1">
    <source>
        <dbReference type="PROSITE" id="PS50003"/>
    </source>
</evidence>
<proteinExistence type="predicted"/>
<dbReference type="SMART" id="SM00233">
    <property type="entry name" value="PH"/>
    <property type="match status" value="1"/>
</dbReference>
<dbReference type="Gene3D" id="1.25.40.10">
    <property type="entry name" value="Tetratricopeptide repeat domain"/>
    <property type="match status" value="1"/>
</dbReference>
<dbReference type="InterPro" id="IPR011993">
    <property type="entry name" value="PH-like_dom_sf"/>
</dbReference>
<protein>
    <recommendedName>
        <fullName evidence="1">PH domain-containing protein</fullName>
    </recommendedName>
</protein>
<dbReference type="Proteomes" id="UP001470230">
    <property type="component" value="Unassembled WGS sequence"/>
</dbReference>
<dbReference type="InterPro" id="IPR027523">
    <property type="entry name" value="CLU_prot"/>
</dbReference>